<evidence type="ECO:0000313" key="2">
    <source>
        <dbReference type="EMBL" id="GJM86618.1"/>
    </source>
</evidence>
<proteinExistence type="predicted"/>
<dbReference type="EMBL" id="BQKI01000001">
    <property type="protein sequence ID" value="GJM86618.1"/>
    <property type="molecule type" value="Genomic_DNA"/>
</dbReference>
<feature type="compositionally biased region" description="Basic residues" evidence="1">
    <location>
        <begin position="41"/>
        <end position="50"/>
    </location>
</feature>
<sequence>MAETNTETEPSKDCSRSMSGESMEEDASSGPTMISTEKIRRERRRTAGRRRSILLGSQFEKPKPKGDPWVVPSLRLNLQFVKSAINLPM</sequence>
<protein>
    <submittedName>
        <fullName evidence="2">Uncharacterized protein</fullName>
    </submittedName>
</protein>
<name>A0AAV5BLU9_ELECO</name>
<comment type="caution">
    <text evidence="2">The sequence shown here is derived from an EMBL/GenBank/DDBJ whole genome shotgun (WGS) entry which is preliminary data.</text>
</comment>
<evidence type="ECO:0000313" key="3">
    <source>
        <dbReference type="Proteomes" id="UP001054889"/>
    </source>
</evidence>
<accession>A0AAV5BLU9</accession>
<evidence type="ECO:0000256" key="1">
    <source>
        <dbReference type="SAM" id="MobiDB-lite"/>
    </source>
</evidence>
<feature type="region of interest" description="Disordered" evidence="1">
    <location>
        <begin position="1"/>
        <end position="50"/>
    </location>
</feature>
<organism evidence="2 3">
    <name type="scientific">Eleusine coracana subsp. coracana</name>
    <dbReference type="NCBI Taxonomy" id="191504"/>
    <lineage>
        <taxon>Eukaryota</taxon>
        <taxon>Viridiplantae</taxon>
        <taxon>Streptophyta</taxon>
        <taxon>Embryophyta</taxon>
        <taxon>Tracheophyta</taxon>
        <taxon>Spermatophyta</taxon>
        <taxon>Magnoliopsida</taxon>
        <taxon>Liliopsida</taxon>
        <taxon>Poales</taxon>
        <taxon>Poaceae</taxon>
        <taxon>PACMAD clade</taxon>
        <taxon>Chloridoideae</taxon>
        <taxon>Cynodonteae</taxon>
        <taxon>Eleusininae</taxon>
        <taxon>Eleusine</taxon>
    </lineage>
</organism>
<dbReference type="Proteomes" id="UP001054889">
    <property type="component" value="Unassembled WGS sequence"/>
</dbReference>
<keyword evidence="3" id="KW-1185">Reference proteome</keyword>
<dbReference type="AlphaFoldDB" id="A0AAV5BLU9"/>
<reference evidence="2" key="1">
    <citation type="journal article" date="2018" name="DNA Res.">
        <title>Multiple hybrid de novo genome assembly of finger millet, an orphan allotetraploid crop.</title>
        <authorList>
            <person name="Hatakeyama M."/>
            <person name="Aluri S."/>
            <person name="Balachadran M.T."/>
            <person name="Sivarajan S.R."/>
            <person name="Patrignani A."/>
            <person name="Gruter S."/>
            <person name="Poveda L."/>
            <person name="Shimizu-Inatsugi R."/>
            <person name="Baeten J."/>
            <person name="Francoijs K.J."/>
            <person name="Nataraja K.N."/>
            <person name="Reddy Y.A.N."/>
            <person name="Phadnis S."/>
            <person name="Ravikumar R.L."/>
            <person name="Schlapbach R."/>
            <person name="Sreeman S.M."/>
            <person name="Shimizu K.K."/>
        </authorList>
    </citation>
    <scope>NUCLEOTIDE SEQUENCE</scope>
</reference>
<reference evidence="2" key="2">
    <citation type="submission" date="2021-12" db="EMBL/GenBank/DDBJ databases">
        <title>Resequencing data analysis of finger millet.</title>
        <authorList>
            <person name="Hatakeyama M."/>
            <person name="Aluri S."/>
            <person name="Balachadran M.T."/>
            <person name="Sivarajan S.R."/>
            <person name="Poveda L."/>
            <person name="Shimizu-Inatsugi R."/>
            <person name="Schlapbach R."/>
            <person name="Sreeman S.M."/>
            <person name="Shimizu K.K."/>
        </authorList>
    </citation>
    <scope>NUCLEOTIDE SEQUENCE</scope>
</reference>
<gene>
    <name evidence="2" type="primary">ga02495</name>
    <name evidence="2" type="ORF">PR202_ga02495</name>
</gene>